<feature type="transmembrane region" description="Helical" evidence="1">
    <location>
        <begin position="151"/>
        <end position="172"/>
    </location>
</feature>
<name>A0A511V3X4_9BACI</name>
<evidence type="ECO:0008006" key="4">
    <source>
        <dbReference type="Google" id="ProtNLM"/>
    </source>
</evidence>
<evidence type="ECO:0000256" key="1">
    <source>
        <dbReference type="SAM" id="Phobius"/>
    </source>
</evidence>
<keyword evidence="1" id="KW-0472">Membrane</keyword>
<dbReference type="PANTHER" id="PTHR37305:SF1">
    <property type="entry name" value="MEMBRANE PROTEIN"/>
    <property type="match status" value="1"/>
</dbReference>
<feature type="transmembrane region" description="Helical" evidence="1">
    <location>
        <begin position="227"/>
        <end position="249"/>
    </location>
</feature>
<keyword evidence="3" id="KW-1185">Reference proteome</keyword>
<evidence type="ECO:0000313" key="2">
    <source>
        <dbReference type="EMBL" id="GEN32453.1"/>
    </source>
</evidence>
<feature type="transmembrane region" description="Helical" evidence="1">
    <location>
        <begin position="105"/>
        <end position="131"/>
    </location>
</feature>
<gene>
    <name evidence="2" type="ORF">CQU01_26910</name>
</gene>
<accession>A0A511V3X4</accession>
<comment type="caution">
    <text evidence="2">The sequence shown here is derived from an EMBL/GenBank/DDBJ whole genome shotgun (WGS) entry which is preliminary data.</text>
</comment>
<dbReference type="Proteomes" id="UP000321491">
    <property type="component" value="Unassembled WGS sequence"/>
</dbReference>
<dbReference type="EMBL" id="BJXW01000044">
    <property type="protein sequence ID" value="GEN32453.1"/>
    <property type="molecule type" value="Genomic_DNA"/>
</dbReference>
<organism evidence="2 3">
    <name type="scientific">Cerasibacillus quisquiliarum</name>
    <dbReference type="NCBI Taxonomy" id="227865"/>
    <lineage>
        <taxon>Bacteria</taxon>
        <taxon>Bacillati</taxon>
        <taxon>Bacillota</taxon>
        <taxon>Bacilli</taxon>
        <taxon>Bacillales</taxon>
        <taxon>Bacillaceae</taxon>
        <taxon>Cerasibacillus</taxon>
    </lineage>
</organism>
<dbReference type="PANTHER" id="PTHR37305">
    <property type="entry name" value="INTEGRAL MEMBRANE PROTEIN-RELATED"/>
    <property type="match status" value="1"/>
</dbReference>
<sequence>MSNLMKAELFKLRRNKTFIVLMLFIFGLSTLLHSLIVTEWWYMTGTPFELTNLNELNALIFFTVPLFFNFIVSTLAGFFIATEFTQNNAIKNEMISGNKRSQIFIAKYCVFTVGAQITTIVLPLVSAIVVVKLVGTNDVLSAESLIYLGKSYSLFTIHFLSFTAIVLLFAIWTEDSGRTILFTLVLSIAMFLVEKFVTNELVKTIYEHTFFYQFTESFKYTMTDGEIVKSIIIGVVSFILIMLFGIVTFHKKEVK</sequence>
<proteinExistence type="predicted"/>
<dbReference type="AlphaFoldDB" id="A0A511V3X4"/>
<evidence type="ECO:0000313" key="3">
    <source>
        <dbReference type="Proteomes" id="UP000321491"/>
    </source>
</evidence>
<protein>
    <recommendedName>
        <fullName evidence="4">ABC transporter permease</fullName>
    </recommendedName>
</protein>
<keyword evidence="1" id="KW-1133">Transmembrane helix</keyword>
<keyword evidence="1" id="KW-0812">Transmembrane</keyword>
<feature type="transmembrane region" description="Helical" evidence="1">
    <location>
        <begin position="179"/>
        <end position="197"/>
    </location>
</feature>
<reference evidence="2 3" key="1">
    <citation type="submission" date="2019-07" db="EMBL/GenBank/DDBJ databases">
        <title>Whole genome shotgun sequence of Cerasibacillus quisquiliarum NBRC 102429.</title>
        <authorList>
            <person name="Hosoyama A."/>
            <person name="Uohara A."/>
            <person name="Ohji S."/>
            <person name="Ichikawa N."/>
        </authorList>
    </citation>
    <scope>NUCLEOTIDE SEQUENCE [LARGE SCALE GENOMIC DNA]</scope>
    <source>
        <strain evidence="2 3">NBRC 102429</strain>
    </source>
</reference>
<dbReference type="RefSeq" id="WP_146938791.1">
    <property type="nucleotide sequence ID" value="NZ_BJXW01000044.1"/>
</dbReference>
<dbReference type="Pfam" id="PF12730">
    <property type="entry name" value="ABC2_membrane_4"/>
    <property type="match status" value="1"/>
</dbReference>
<feature type="transmembrane region" description="Helical" evidence="1">
    <location>
        <begin position="58"/>
        <end position="84"/>
    </location>
</feature>
<dbReference type="OrthoDB" id="2388369at2"/>